<dbReference type="InterPro" id="IPR050707">
    <property type="entry name" value="HTH_MetabolicPath_Reg"/>
</dbReference>
<evidence type="ECO:0000256" key="3">
    <source>
        <dbReference type="ARBA" id="ARBA00023163"/>
    </source>
</evidence>
<dbReference type="GO" id="GO:0003700">
    <property type="term" value="F:DNA-binding transcription factor activity"/>
    <property type="evidence" value="ECO:0007669"/>
    <property type="project" value="TreeGrafter"/>
</dbReference>
<dbReference type="Gene3D" id="3.30.450.40">
    <property type="match status" value="2"/>
</dbReference>
<evidence type="ECO:0000313" key="8">
    <source>
        <dbReference type="Proteomes" id="UP000278222"/>
    </source>
</evidence>
<keyword evidence="2" id="KW-0238">DNA-binding</keyword>
<evidence type="ECO:0000259" key="6">
    <source>
        <dbReference type="PROSITE" id="PS51078"/>
    </source>
</evidence>
<dbReference type="Pfam" id="PF01614">
    <property type="entry name" value="IclR_C"/>
    <property type="match status" value="2"/>
</dbReference>
<organism evidence="7 8">
    <name type="scientific">Stella humosa</name>
    <dbReference type="NCBI Taxonomy" id="94"/>
    <lineage>
        <taxon>Bacteria</taxon>
        <taxon>Pseudomonadati</taxon>
        <taxon>Pseudomonadota</taxon>
        <taxon>Alphaproteobacteria</taxon>
        <taxon>Rhodospirillales</taxon>
        <taxon>Stellaceae</taxon>
        <taxon>Stella</taxon>
    </lineage>
</organism>
<protein>
    <submittedName>
        <fullName evidence="7">IclR family transcriptional regulator</fullName>
    </submittedName>
</protein>
<dbReference type="PROSITE" id="PS51077">
    <property type="entry name" value="HTH_ICLR"/>
    <property type="match status" value="1"/>
</dbReference>
<dbReference type="GO" id="GO:0003677">
    <property type="term" value="F:DNA binding"/>
    <property type="evidence" value="ECO:0007669"/>
    <property type="project" value="UniProtKB-KW"/>
</dbReference>
<dbReference type="AlphaFoldDB" id="A0A3N1M9E4"/>
<accession>A0A3N1M9E4</accession>
<dbReference type="InterPro" id="IPR005471">
    <property type="entry name" value="Tscrpt_reg_IclR_N"/>
</dbReference>
<dbReference type="Pfam" id="PF09339">
    <property type="entry name" value="HTH_IclR"/>
    <property type="match status" value="1"/>
</dbReference>
<keyword evidence="8" id="KW-1185">Reference proteome</keyword>
<dbReference type="InterPro" id="IPR029016">
    <property type="entry name" value="GAF-like_dom_sf"/>
</dbReference>
<keyword evidence="1" id="KW-0805">Transcription regulation</keyword>
<proteinExistence type="predicted"/>
<dbReference type="EMBL" id="RJKX01000013">
    <property type="protein sequence ID" value="ROQ00291.1"/>
    <property type="molecule type" value="Genomic_DNA"/>
</dbReference>
<name>A0A3N1M9E4_9PROT</name>
<dbReference type="OrthoDB" id="6166718at2"/>
<feature type="region of interest" description="Disordered" evidence="4">
    <location>
        <begin position="1"/>
        <end position="21"/>
    </location>
</feature>
<dbReference type="InterPro" id="IPR036390">
    <property type="entry name" value="WH_DNA-bd_sf"/>
</dbReference>
<gene>
    <name evidence="7" type="ORF">EDC65_2087</name>
</gene>
<dbReference type="PANTHER" id="PTHR30136:SF39">
    <property type="entry name" value="TRANSCRIPTIONAL REGULATORY PROTEIN"/>
    <property type="match status" value="1"/>
</dbReference>
<reference evidence="7 8" key="1">
    <citation type="submission" date="2018-11" db="EMBL/GenBank/DDBJ databases">
        <title>Genomic Encyclopedia of Type Strains, Phase IV (KMG-IV): sequencing the most valuable type-strain genomes for metagenomic binning, comparative biology and taxonomic classification.</title>
        <authorList>
            <person name="Goeker M."/>
        </authorList>
    </citation>
    <scope>NUCLEOTIDE SEQUENCE [LARGE SCALE GENOMIC DNA]</scope>
    <source>
        <strain evidence="7 8">DSM 5900</strain>
    </source>
</reference>
<feature type="compositionally biased region" description="Basic and acidic residues" evidence="4">
    <location>
        <begin position="12"/>
        <end position="21"/>
    </location>
</feature>
<evidence type="ECO:0000256" key="4">
    <source>
        <dbReference type="SAM" id="MobiDB-lite"/>
    </source>
</evidence>
<feature type="domain" description="HTH iclR-type" evidence="5">
    <location>
        <begin position="24"/>
        <end position="85"/>
    </location>
</feature>
<evidence type="ECO:0000256" key="2">
    <source>
        <dbReference type="ARBA" id="ARBA00023125"/>
    </source>
</evidence>
<dbReference type="Gene3D" id="1.10.10.10">
    <property type="entry name" value="Winged helix-like DNA-binding domain superfamily/Winged helix DNA-binding domain"/>
    <property type="match status" value="1"/>
</dbReference>
<keyword evidence="3" id="KW-0804">Transcription</keyword>
<evidence type="ECO:0000256" key="1">
    <source>
        <dbReference type="ARBA" id="ARBA00023015"/>
    </source>
</evidence>
<feature type="domain" description="IclR-ED" evidence="6">
    <location>
        <begin position="86"/>
        <end position="242"/>
    </location>
</feature>
<dbReference type="Proteomes" id="UP000278222">
    <property type="component" value="Unassembled WGS sequence"/>
</dbReference>
<evidence type="ECO:0000313" key="7">
    <source>
        <dbReference type="EMBL" id="ROQ00291.1"/>
    </source>
</evidence>
<dbReference type="InterPro" id="IPR014757">
    <property type="entry name" value="Tscrpt_reg_IclR_C"/>
</dbReference>
<dbReference type="SMART" id="SM00346">
    <property type="entry name" value="HTH_ICLR"/>
    <property type="match status" value="1"/>
</dbReference>
<dbReference type="SUPFAM" id="SSF55781">
    <property type="entry name" value="GAF domain-like"/>
    <property type="match status" value="1"/>
</dbReference>
<dbReference type="PANTHER" id="PTHR30136">
    <property type="entry name" value="HELIX-TURN-HELIX TRANSCRIPTIONAL REGULATOR, ICLR FAMILY"/>
    <property type="match status" value="1"/>
</dbReference>
<dbReference type="RefSeq" id="WP_123689586.1">
    <property type="nucleotide sequence ID" value="NZ_AP019700.1"/>
</dbReference>
<evidence type="ECO:0000259" key="5">
    <source>
        <dbReference type="PROSITE" id="PS51077"/>
    </source>
</evidence>
<dbReference type="GO" id="GO:0045892">
    <property type="term" value="P:negative regulation of DNA-templated transcription"/>
    <property type="evidence" value="ECO:0007669"/>
    <property type="project" value="TreeGrafter"/>
</dbReference>
<dbReference type="SUPFAM" id="SSF46785">
    <property type="entry name" value="Winged helix' DNA-binding domain"/>
    <property type="match status" value="1"/>
</dbReference>
<dbReference type="InterPro" id="IPR036388">
    <property type="entry name" value="WH-like_DNA-bd_sf"/>
</dbReference>
<sequence>MPNPVKQADAAAEPKARRREADGAAAVDRALQALLAFREGDRGLTLGELSRRTGLYKSTLLRLLASLEKQRFVLRRADGSYGLGPTLFRLGSLYERSLDLRGVVEPALRALVAETGESASLYVRERDRRLCLMRIDSRQNVRDHIVPGALLPTDRGAAGRVLLRYEAGPGADRGRALVVTSIGERDPELAAVAAPLFDREGRLLGALCVAGTATRFADADLMARARAAILAGARAVTGILGGPAELFDA</sequence>
<comment type="caution">
    <text evidence="7">The sequence shown here is derived from an EMBL/GenBank/DDBJ whole genome shotgun (WGS) entry which is preliminary data.</text>
</comment>
<dbReference type="PROSITE" id="PS51078">
    <property type="entry name" value="ICLR_ED"/>
    <property type="match status" value="1"/>
</dbReference>